<keyword evidence="1" id="KW-0472">Membrane</keyword>
<evidence type="ECO:0000256" key="1">
    <source>
        <dbReference type="SAM" id="Phobius"/>
    </source>
</evidence>
<sequence length="373" mass="43296">MNTIWIKHEKLCKILIALTFICLFIGIGRVLFPYYAQQTKFSGSIVGWYWNTERIPRFIIKDPNHLERETIFDVSDIVPEGFFLSFVALTKEGLYFRLIGTREETYSRIPQIMCLTEKDLRQVPVIWPDTTDDLISSRLYVYPDKFYLLFASKDRSLPYKVYSIPKEGGEAKEIYDDLSMRSFGDDISQKDGAPLQYKDGLICIRQNDSVLVFVNDEGEEPLFPLPVGTAKLLKGWYEEGKSILLWSRDPNYAVVVNLQGEVLFELYRSWFLSSSCWDVHGNATNGILFTEASLVDFGYFPGFYALDFFRKERVRHFDSGIYDTRTGNMIPLYWKNQISPTGWSKVDYDPDFFERLLASAKRNRAVPSIVDKQ</sequence>
<organism evidence="2 3">
    <name type="scientific">Selenomonas sputigena</name>
    <dbReference type="NCBI Taxonomy" id="69823"/>
    <lineage>
        <taxon>Bacteria</taxon>
        <taxon>Bacillati</taxon>
        <taxon>Bacillota</taxon>
        <taxon>Negativicutes</taxon>
        <taxon>Selenomonadales</taxon>
        <taxon>Selenomonadaceae</taxon>
        <taxon>Selenomonas</taxon>
    </lineage>
</organism>
<keyword evidence="3" id="KW-1185">Reference proteome</keyword>
<dbReference type="RefSeq" id="WP_368846792.1">
    <property type="nucleotide sequence ID" value="NZ_CP194411.1"/>
</dbReference>
<dbReference type="EMBL" id="JARVLH010000003">
    <property type="protein sequence ID" value="MEX5285063.1"/>
    <property type="molecule type" value="Genomic_DNA"/>
</dbReference>
<reference evidence="2 3" key="1">
    <citation type="submission" date="2023-04" db="EMBL/GenBank/DDBJ databases">
        <title>Genome Sequence of Selenomonas sputigena ATCC 33150.</title>
        <authorList>
            <person name="Miller D.P."/>
            <person name="Anvari S."/>
            <person name="Polson S.W."/>
            <person name="Macdonald M."/>
            <person name="Mcdowell J.V."/>
        </authorList>
    </citation>
    <scope>NUCLEOTIDE SEQUENCE [LARGE SCALE GENOMIC DNA]</scope>
    <source>
        <strain evidence="2 3">ATCC 33150</strain>
    </source>
</reference>
<evidence type="ECO:0008006" key="4">
    <source>
        <dbReference type="Google" id="ProtNLM"/>
    </source>
</evidence>
<gene>
    <name evidence="2" type="ORF">QCO44_05330</name>
</gene>
<evidence type="ECO:0000313" key="3">
    <source>
        <dbReference type="Proteomes" id="UP001559623"/>
    </source>
</evidence>
<evidence type="ECO:0000313" key="2">
    <source>
        <dbReference type="EMBL" id="MEX5285063.1"/>
    </source>
</evidence>
<name>A0ABV3X4F1_9FIRM</name>
<keyword evidence="1" id="KW-1133">Transmembrane helix</keyword>
<dbReference type="Proteomes" id="UP001559623">
    <property type="component" value="Unassembled WGS sequence"/>
</dbReference>
<feature type="transmembrane region" description="Helical" evidence="1">
    <location>
        <begin position="12"/>
        <end position="35"/>
    </location>
</feature>
<comment type="caution">
    <text evidence="2">The sequence shown here is derived from an EMBL/GenBank/DDBJ whole genome shotgun (WGS) entry which is preliminary data.</text>
</comment>
<accession>A0ABV3X4F1</accession>
<proteinExistence type="predicted"/>
<keyword evidence="1" id="KW-0812">Transmembrane</keyword>
<protein>
    <recommendedName>
        <fullName evidence="4">Lipoprotein</fullName>
    </recommendedName>
</protein>